<gene>
    <name evidence="2" type="ORF">NEPTK9_001810</name>
</gene>
<dbReference type="Proteomes" id="UP001194714">
    <property type="component" value="Unassembled WGS sequence"/>
</dbReference>
<organism evidence="2 3">
    <name type="scientific">Candidatus Neptunichlamydia vexilliferae</name>
    <dbReference type="NCBI Taxonomy" id="1651774"/>
    <lineage>
        <taxon>Bacteria</taxon>
        <taxon>Pseudomonadati</taxon>
        <taxon>Chlamydiota</taxon>
        <taxon>Chlamydiia</taxon>
        <taxon>Parachlamydiales</taxon>
        <taxon>Simkaniaceae</taxon>
        <taxon>Candidatus Neptunichlamydia</taxon>
    </lineage>
</organism>
<comment type="caution">
    <text evidence="2">The sequence shown here is derived from an EMBL/GenBank/DDBJ whole genome shotgun (WGS) entry which is preliminary data.</text>
</comment>
<feature type="domain" description="DUF4143" evidence="1">
    <location>
        <begin position="58"/>
        <end position="217"/>
    </location>
</feature>
<dbReference type="EMBL" id="JAAEJV010000117">
    <property type="protein sequence ID" value="MBF5060276.1"/>
    <property type="molecule type" value="Genomic_DNA"/>
</dbReference>
<dbReference type="RefSeq" id="WP_194848587.1">
    <property type="nucleotide sequence ID" value="NZ_JAAEJV010000117.1"/>
</dbReference>
<dbReference type="PANTHER" id="PTHR43566:SF2">
    <property type="entry name" value="DUF4143 DOMAIN-CONTAINING PROTEIN"/>
    <property type="match status" value="1"/>
</dbReference>
<proteinExistence type="predicted"/>
<evidence type="ECO:0000259" key="1">
    <source>
        <dbReference type="Pfam" id="PF13635"/>
    </source>
</evidence>
<keyword evidence="3" id="KW-1185">Reference proteome</keyword>
<reference evidence="2 3" key="1">
    <citation type="submission" date="2020-01" db="EMBL/GenBank/DDBJ databases">
        <title>Draft genome sequence of Cand. Neptunochlamydia vexilliferae K9.</title>
        <authorList>
            <person name="Schulz F."/>
            <person name="Koestlbacher S."/>
            <person name="Wascher F."/>
            <person name="Pizzetti I."/>
            <person name="Horn M."/>
        </authorList>
    </citation>
    <scope>NUCLEOTIDE SEQUENCE [LARGE SCALE GENOMIC DNA]</scope>
    <source>
        <strain evidence="2 3">K9</strain>
    </source>
</reference>
<dbReference type="PANTHER" id="PTHR43566">
    <property type="entry name" value="CONSERVED PROTEIN"/>
    <property type="match status" value="1"/>
</dbReference>
<accession>A0ABS0B3F0</accession>
<dbReference type="Pfam" id="PF13635">
    <property type="entry name" value="DUF4143"/>
    <property type="match status" value="1"/>
</dbReference>
<dbReference type="InterPro" id="IPR025420">
    <property type="entry name" value="DUF4143"/>
</dbReference>
<dbReference type="SUPFAM" id="SSF52980">
    <property type="entry name" value="Restriction endonuclease-like"/>
    <property type="match status" value="1"/>
</dbReference>
<evidence type="ECO:0000313" key="2">
    <source>
        <dbReference type="EMBL" id="MBF5060276.1"/>
    </source>
</evidence>
<evidence type="ECO:0000313" key="3">
    <source>
        <dbReference type="Proteomes" id="UP001194714"/>
    </source>
</evidence>
<dbReference type="InterPro" id="IPR011335">
    <property type="entry name" value="Restrct_endonuc-II-like"/>
</dbReference>
<name>A0ABS0B3F0_9BACT</name>
<protein>
    <recommendedName>
        <fullName evidence="1">DUF4143 domain-containing protein</fullName>
    </recommendedName>
</protein>
<sequence>MLPPLPKGRGIRIDILMKKEGVKRDLDDLLLHGGYPRVYRDKLDPMKAYRNYFQTYVERDLRQIIQVKDLSQFQRFVRICAGRIGQVLNLQGISNDVGISANTVKEWLSVLEASFVVIQLQPYFENFGKRSIKAPKLYFNDAGLACYLLGIENSVQIERDPLRGSLVENLVLLELMKCRLNRGLDPQLYYYRDAHGNEVDIIFQSGRELIPIEVKASRTFHEDFLKNLKFFKELAPDRVSKGFLVYAGEQEQQIQDFYTLNYAHAQQIAKGIY</sequence>